<dbReference type="AlphaFoldDB" id="A0A9D1PBE0"/>
<feature type="transmembrane region" description="Helical" evidence="1">
    <location>
        <begin position="40"/>
        <end position="58"/>
    </location>
</feature>
<evidence type="ECO:0000313" key="3">
    <source>
        <dbReference type="Proteomes" id="UP000886814"/>
    </source>
</evidence>
<reference evidence="2" key="2">
    <citation type="submission" date="2021-04" db="EMBL/GenBank/DDBJ databases">
        <authorList>
            <person name="Gilroy R."/>
        </authorList>
    </citation>
    <scope>NUCLEOTIDE SEQUENCE</scope>
    <source>
        <strain evidence="2">CHK195-9823</strain>
    </source>
</reference>
<keyword evidence="1" id="KW-1133">Transmembrane helix</keyword>
<name>A0A9D1PBE0_9FIRM</name>
<organism evidence="2 3">
    <name type="scientific">Candidatus Blautia stercorigallinarum</name>
    <dbReference type="NCBI Taxonomy" id="2838501"/>
    <lineage>
        <taxon>Bacteria</taxon>
        <taxon>Bacillati</taxon>
        <taxon>Bacillota</taxon>
        <taxon>Clostridia</taxon>
        <taxon>Lachnospirales</taxon>
        <taxon>Lachnospiraceae</taxon>
        <taxon>Blautia</taxon>
    </lineage>
</organism>
<protein>
    <submittedName>
        <fullName evidence="2">ABC-2 transporter permease</fullName>
    </submittedName>
</protein>
<feature type="transmembrane region" description="Helical" evidence="1">
    <location>
        <begin position="85"/>
        <end position="110"/>
    </location>
</feature>
<sequence length="219" mass="23515">MKGLLKSCFFGIKGNLRVIGAAAVILGGICLIMGDPSAVGIFPFLPAPVLGAAAVACLRRESASRWSRYKITLPVRRRDIVKSQYISHGICALAGMACAGIFLCLALIIHGNIYFYYGFRDVLTLILGGGILAVFMGAIAYPLYYWWGEEKTEVIIALAILGAVAVILALSMLINFLTGEGGVTDTQYYVSLAVILLIALAAYAGSCFLSAQIYEKTEW</sequence>
<feature type="transmembrane region" description="Helical" evidence="1">
    <location>
        <begin position="188"/>
        <end position="211"/>
    </location>
</feature>
<reference evidence="2" key="1">
    <citation type="journal article" date="2021" name="PeerJ">
        <title>Extensive microbial diversity within the chicken gut microbiome revealed by metagenomics and culture.</title>
        <authorList>
            <person name="Gilroy R."/>
            <person name="Ravi A."/>
            <person name="Getino M."/>
            <person name="Pursley I."/>
            <person name="Horton D.L."/>
            <person name="Alikhan N.F."/>
            <person name="Baker D."/>
            <person name="Gharbi K."/>
            <person name="Hall N."/>
            <person name="Watson M."/>
            <person name="Adriaenssens E.M."/>
            <person name="Foster-Nyarko E."/>
            <person name="Jarju S."/>
            <person name="Secka A."/>
            <person name="Antonio M."/>
            <person name="Oren A."/>
            <person name="Chaudhuri R.R."/>
            <person name="La Ragione R."/>
            <person name="Hildebrand F."/>
            <person name="Pallen M.J."/>
        </authorList>
    </citation>
    <scope>NUCLEOTIDE SEQUENCE</scope>
    <source>
        <strain evidence="2">CHK195-9823</strain>
    </source>
</reference>
<dbReference type="Proteomes" id="UP000886814">
    <property type="component" value="Unassembled WGS sequence"/>
</dbReference>
<proteinExistence type="predicted"/>
<feature type="transmembrane region" description="Helical" evidence="1">
    <location>
        <begin position="122"/>
        <end position="147"/>
    </location>
</feature>
<keyword evidence="1" id="KW-0472">Membrane</keyword>
<feature type="transmembrane region" description="Helical" evidence="1">
    <location>
        <begin position="154"/>
        <end position="176"/>
    </location>
</feature>
<comment type="caution">
    <text evidence="2">The sequence shown here is derived from an EMBL/GenBank/DDBJ whole genome shotgun (WGS) entry which is preliminary data.</text>
</comment>
<gene>
    <name evidence="2" type="ORF">H9747_01205</name>
</gene>
<accession>A0A9D1PBE0</accession>
<dbReference type="InterPro" id="IPR025699">
    <property type="entry name" value="ABC2_memb-like"/>
</dbReference>
<feature type="transmembrane region" description="Helical" evidence="1">
    <location>
        <begin position="16"/>
        <end position="34"/>
    </location>
</feature>
<keyword evidence="1" id="KW-0812">Transmembrane</keyword>
<dbReference type="Pfam" id="PF13346">
    <property type="entry name" value="ABC2_membrane_5"/>
    <property type="match status" value="1"/>
</dbReference>
<evidence type="ECO:0000313" key="2">
    <source>
        <dbReference type="EMBL" id="HIV37611.1"/>
    </source>
</evidence>
<dbReference type="EMBL" id="DXIQ01000007">
    <property type="protein sequence ID" value="HIV37611.1"/>
    <property type="molecule type" value="Genomic_DNA"/>
</dbReference>
<evidence type="ECO:0000256" key="1">
    <source>
        <dbReference type="SAM" id="Phobius"/>
    </source>
</evidence>